<proteinExistence type="predicted"/>
<keyword evidence="4 6" id="KW-1133">Transmembrane helix</keyword>
<evidence type="ECO:0000256" key="1">
    <source>
        <dbReference type="ARBA" id="ARBA00004651"/>
    </source>
</evidence>
<dbReference type="GO" id="GO:0015171">
    <property type="term" value="F:amino acid transmembrane transporter activity"/>
    <property type="evidence" value="ECO:0007669"/>
    <property type="project" value="TreeGrafter"/>
</dbReference>
<protein>
    <recommendedName>
        <fullName evidence="9">Lysine transporter LysE</fullName>
    </recommendedName>
</protein>
<evidence type="ECO:0000256" key="2">
    <source>
        <dbReference type="ARBA" id="ARBA00022475"/>
    </source>
</evidence>
<evidence type="ECO:0000256" key="3">
    <source>
        <dbReference type="ARBA" id="ARBA00022692"/>
    </source>
</evidence>
<dbReference type="STRING" id="1801764.A2903_02780"/>
<keyword evidence="3 6" id="KW-0812">Transmembrane</keyword>
<feature type="transmembrane region" description="Helical" evidence="6">
    <location>
        <begin position="73"/>
        <end position="93"/>
    </location>
</feature>
<dbReference type="Proteomes" id="UP000178184">
    <property type="component" value="Unassembled WGS sequence"/>
</dbReference>
<name>A0A1F6WNF4_9BACT</name>
<evidence type="ECO:0000256" key="4">
    <source>
        <dbReference type="ARBA" id="ARBA00022989"/>
    </source>
</evidence>
<sequence length="207" mass="23170">MFLISFLKGLFMGMLISLPTGPVGFLSIKRTINDGFMSGFITGVGVITSDFIYSIIIIFSLNSSSEFFINYTIPIHIIGGTSLIILGIATFFSEKLYTKHKRNDLEVENYFGQFFSAFIVTMLNPFQIITFTAILGSLSVFNGFSEFPVSFVFGLLLSALTMWTILAFFVSKIRSSFNKFHIKLINHISGVIITFSGVFILIHLFLL</sequence>
<comment type="caution">
    <text evidence="7">The sequence shown here is derived from an EMBL/GenBank/DDBJ whole genome shotgun (WGS) entry which is preliminary data.</text>
</comment>
<dbReference type="InterPro" id="IPR001123">
    <property type="entry name" value="LeuE-type"/>
</dbReference>
<dbReference type="PANTHER" id="PTHR30086:SF20">
    <property type="entry name" value="ARGININE EXPORTER PROTEIN ARGO-RELATED"/>
    <property type="match status" value="1"/>
</dbReference>
<keyword evidence="2" id="KW-1003">Cell membrane</keyword>
<comment type="subcellular location">
    <subcellularLocation>
        <location evidence="1">Cell membrane</location>
        <topology evidence="1">Multi-pass membrane protein</topology>
    </subcellularLocation>
</comment>
<feature type="transmembrane region" description="Helical" evidence="6">
    <location>
        <begin position="6"/>
        <end position="28"/>
    </location>
</feature>
<evidence type="ECO:0000256" key="5">
    <source>
        <dbReference type="ARBA" id="ARBA00023136"/>
    </source>
</evidence>
<accession>A0A1F6WNF4</accession>
<keyword evidence="5 6" id="KW-0472">Membrane</keyword>
<dbReference type="AlphaFoldDB" id="A0A1F6WNF4"/>
<gene>
    <name evidence="7" type="ORF">A2903_02780</name>
</gene>
<reference evidence="7 8" key="1">
    <citation type="journal article" date="2016" name="Nat. Commun.">
        <title>Thousands of microbial genomes shed light on interconnected biogeochemical processes in an aquifer system.</title>
        <authorList>
            <person name="Anantharaman K."/>
            <person name="Brown C.T."/>
            <person name="Hug L.A."/>
            <person name="Sharon I."/>
            <person name="Castelle C.J."/>
            <person name="Probst A.J."/>
            <person name="Thomas B.C."/>
            <person name="Singh A."/>
            <person name="Wilkins M.J."/>
            <person name="Karaoz U."/>
            <person name="Brodie E.L."/>
            <person name="Williams K.H."/>
            <person name="Hubbard S.S."/>
            <person name="Banfield J.F."/>
        </authorList>
    </citation>
    <scope>NUCLEOTIDE SEQUENCE [LARGE SCALE GENOMIC DNA]</scope>
</reference>
<feature type="transmembrane region" description="Helical" evidence="6">
    <location>
        <begin position="114"/>
        <end position="141"/>
    </location>
</feature>
<evidence type="ECO:0000313" key="8">
    <source>
        <dbReference type="Proteomes" id="UP000178184"/>
    </source>
</evidence>
<dbReference type="EMBL" id="MFUO01000031">
    <property type="protein sequence ID" value="OGI83275.1"/>
    <property type="molecule type" value="Genomic_DNA"/>
</dbReference>
<feature type="transmembrane region" description="Helical" evidence="6">
    <location>
        <begin position="40"/>
        <end position="61"/>
    </location>
</feature>
<evidence type="ECO:0000313" key="7">
    <source>
        <dbReference type="EMBL" id="OGI83275.1"/>
    </source>
</evidence>
<evidence type="ECO:0000256" key="6">
    <source>
        <dbReference type="SAM" id="Phobius"/>
    </source>
</evidence>
<feature type="transmembrane region" description="Helical" evidence="6">
    <location>
        <begin position="147"/>
        <end position="170"/>
    </location>
</feature>
<dbReference type="Pfam" id="PF01810">
    <property type="entry name" value="LysE"/>
    <property type="match status" value="1"/>
</dbReference>
<feature type="transmembrane region" description="Helical" evidence="6">
    <location>
        <begin position="182"/>
        <end position="206"/>
    </location>
</feature>
<organism evidence="7 8">
    <name type="scientific">Candidatus Nomurabacteria bacterium RIFCSPLOWO2_01_FULL_33_17</name>
    <dbReference type="NCBI Taxonomy" id="1801764"/>
    <lineage>
        <taxon>Bacteria</taxon>
        <taxon>Candidatus Nomuraibacteriota</taxon>
    </lineage>
</organism>
<dbReference type="PANTHER" id="PTHR30086">
    <property type="entry name" value="ARGININE EXPORTER PROTEIN ARGO"/>
    <property type="match status" value="1"/>
</dbReference>
<dbReference type="GO" id="GO:0005886">
    <property type="term" value="C:plasma membrane"/>
    <property type="evidence" value="ECO:0007669"/>
    <property type="project" value="UniProtKB-SubCell"/>
</dbReference>
<evidence type="ECO:0008006" key="9">
    <source>
        <dbReference type="Google" id="ProtNLM"/>
    </source>
</evidence>